<feature type="domain" description="Histidine kinase" evidence="8">
    <location>
        <begin position="592"/>
        <end position="897"/>
    </location>
</feature>
<evidence type="ECO:0000256" key="1">
    <source>
        <dbReference type="ARBA" id="ARBA00000085"/>
    </source>
</evidence>
<gene>
    <name evidence="10" type="ORF">Tdes44962_MAKER04897</name>
</gene>
<reference evidence="10 11" key="2">
    <citation type="journal article" date="2021" name="Curr. Genet.">
        <title>Genetic response to nitrogen starvation in the aggressive Eucalyptus foliar pathogen Teratosphaeria destructans.</title>
        <authorList>
            <person name="Havenga M."/>
            <person name="Wingfield B.D."/>
            <person name="Wingfield M.J."/>
            <person name="Dreyer L.L."/>
            <person name="Roets F."/>
            <person name="Aylward J."/>
        </authorList>
    </citation>
    <scope>NUCLEOTIDE SEQUENCE [LARGE SCALE GENOMIC DNA]</scope>
    <source>
        <strain evidence="10">CMW44962</strain>
    </source>
</reference>
<feature type="modified residue" description="4-aspartylphosphate" evidence="6">
    <location>
        <position position="1314"/>
    </location>
</feature>
<dbReference type="InterPro" id="IPR036890">
    <property type="entry name" value="HATPase_C_sf"/>
</dbReference>
<protein>
    <recommendedName>
        <fullName evidence="2">histidine kinase</fullName>
        <ecNumber evidence="2">2.7.13.3</ecNumber>
    </recommendedName>
</protein>
<reference evidence="10 11" key="1">
    <citation type="journal article" date="2018" name="IMA Fungus">
        <title>IMA Genome-F 10: Nine draft genome sequences of Claviceps purpurea s.lat., including C. arundinis, C. humidiphila, and C. cf. spartinae, pseudomolecules for the pitch canker pathogen Fusarium circinatum, draft genome of Davidsoniella eucalypti, Grosmannia galeiformis, Quambalaria eucalypti, and Teratosphaeria destructans.</title>
        <authorList>
            <person name="Wingfield B.D."/>
            <person name="Liu M."/>
            <person name="Nguyen H.D."/>
            <person name="Lane F.A."/>
            <person name="Morgan S.W."/>
            <person name="De Vos L."/>
            <person name="Wilken P.M."/>
            <person name="Duong T.A."/>
            <person name="Aylward J."/>
            <person name="Coetzee M.P."/>
            <person name="Dadej K."/>
            <person name="De Beer Z.W."/>
            <person name="Findlay W."/>
            <person name="Havenga M."/>
            <person name="Kolarik M."/>
            <person name="Menzies J.G."/>
            <person name="Naidoo K."/>
            <person name="Pochopski O."/>
            <person name="Shoukouhi P."/>
            <person name="Santana Q.C."/>
            <person name="Seifert K.A."/>
            <person name="Soal N."/>
            <person name="Steenkamp E.T."/>
            <person name="Tatham C.T."/>
            <person name="van der Nest M.A."/>
            <person name="Wingfield M.J."/>
        </authorList>
    </citation>
    <scope>NUCLEOTIDE SEQUENCE [LARGE SCALE GENOMIC DNA]</scope>
    <source>
        <strain evidence="10">CMW44962</strain>
    </source>
</reference>
<evidence type="ECO:0000259" key="9">
    <source>
        <dbReference type="PROSITE" id="PS50110"/>
    </source>
</evidence>
<dbReference type="SUPFAM" id="SSF55874">
    <property type="entry name" value="ATPase domain of HSP90 chaperone/DNA topoisomerase II/histidine kinase"/>
    <property type="match status" value="1"/>
</dbReference>
<accession>A0A9W7SLZ0</accession>
<comment type="caution">
    <text evidence="10">The sequence shown here is derived from an EMBL/GenBank/DDBJ whole genome shotgun (WGS) entry which is preliminary data.</text>
</comment>
<dbReference type="SUPFAM" id="SSF47384">
    <property type="entry name" value="Homodimeric domain of signal transducing histidine kinase"/>
    <property type="match status" value="1"/>
</dbReference>
<proteinExistence type="predicted"/>
<dbReference type="Proteomes" id="UP001138500">
    <property type="component" value="Unassembled WGS sequence"/>
</dbReference>
<evidence type="ECO:0000259" key="8">
    <source>
        <dbReference type="PROSITE" id="PS50109"/>
    </source>
</evidence>
<dbReference type="SMART" id="SM00388">
    <property type="entry name" value="HisKA"/>
    <property type="match status" value="1"/>
</dbReference>
<evidence type="ECO:0000256" key="7">
    <source>
        <dbReference type="SAM" id="MobiDB-lite"/>
    </source>
</evidence>
<evidence type="ECO:0000313" key="11">
    <source>
        <dbReference type="Proteomes" id="UP001138500"/>
    </source>
</evidence>
<dbReference type="InterPro" id="IPR029016">
    <property type="entry name" value="GAF-like_dom_sf"/>
</dbReference>
<dbReference type="OrthoDB" id="303614at2759"/>
<dbReference type="SUPFAM" id="SSF52172">
    <property type="entry name" value="CheY-like"/>
    <property type="match status" value="1"/>
</dbReference>
<evidence type="ECO:0000256" key="2">
    <source>
        <dbReference type="ARBA" id="ARBA00012438"/>
    </source>
</evidence>
<comment type="catalytic activity">
    <reaction evidence="1">
        <text>ATP + protein L-histidine = ADP + protein N-phospho-L-histidine.</text>
        <dbReference type="EC" id="2.7.13.3"/>
    </reaction>
</comment>
<dbReference type="InterPro" id="IPR004358">
    <property type="entry name" value="Sig_transdc_His_kin-like_C"/>
</dbReference>
<dbReference type="GO" id="GO:0009927">
    <property type="term" value="F:histidine phosphotransfer kinase activity"/>
    <property type="evidence" value="ECO:0007669"/>
    <property type="project" value="TreeGrafter"/>
</dbReference>
<dbReference type="GO" id="GO:0005886">
    <property type="term" value="C:plasma membrane"/>
    <property type="evidence" value="ECO:0007669"/>
    <property type="project" value="TreeGrafter"/>
</dbReference>
<sequence length="1400" mass="155726">MDSQHEYVEPDEFGEERARELYQYYRPPTHDGGDVVILPYADTVMQAHCQLAACRLNVQRAMICLVDKNTQYFVAEATKTLTLDDNTHVNVPKRGGLVEWTLAQNPTHYDGDTIPAHFEVLELTKDPRWKQKEHIKTDPHFRYYCGVPIRTSADINIGCLFLMDTEVPEVREGMSVRHIRLLTTCANNIMTHLQTVRDAHEKQRAINMNMCMADFINPKDRFRRKAHLRGDSERLTPSRERRGGSSQESSMIRPSTLLIMLVNEVNSLRRTMPLITLVSHVKPPMPLINHVNPLNQLMRPVTHVTALRARSSKAVGEVAIAQPLVPAKEATDADHQRAFDRAVLLMRQSLDVSMGGGVVLMDASGSVTAEEKRSDLEPRVTSFQEDKGSVRREFLQRRSRTPSSTSTDDATQLGFTHLVSASTQGVQCTSSTRTLQERVVVAAASIIEPDRPPITFGRADSTYKVTISPPQLVRMCRKYPRGTFFHIPDHTPTSFFDAEGRPLTGLMSARFWYLILLHRQFPAAKQVIFVPMYHSNLNRWTACFAYTSSPYRTFTYEAEYLHVLSFCNAIRAEVIKIATLFADKQKSEFIGSVSHELRSPLHGILAAIEFLQETECSTFQKSCIDTADACAHTLLDTISMVLDYSKVKSYEAPDQDPGPPDTTNEVSFQGRRHKLPDNVFPRTATDAQLNTSSDCDIAKITEEVVDGLATGHLTRVRTNIGFDDAGNEHNPSLVSLATRPGLRRVLAATRPEVELVLDVQAMSDWVYHTQPGAFRRIVMNIFGNALKYTKHGYISVSLKVVTGPSTTPRSGSEQATPRSEPVHLVKLIVQDTGKGMSPEYLRTKIFTPFSQENAKAAGTGLGLSIVKALVTMLQGDIDIKSILNMGTIISITFPMKKATQDLSDGLVFQPGFKDPTVLALQRMPHRPQAAIYEPALEDDSFGQSQGVMVVHKALVQYMVGWYHMPTLQTWDFEAPAQILIVDEVHLPAVIAHRPTFLDSLQKQSIIILCANASRQAILSQDIQSGQIELLCKPFGPYKLARTIYRALEKAAQSNTRVEIINCPTMEPAPPLSSATTTLVTQRGNSFSETEKSLHIPSEHAALGETAGRLPLMASSTRQSSASVARKLALPQRLYKDVRPGPDGGFPFPPNPSLEIPNDNDTAHDVAAAIPSVPLSPEKTAGDRDLSFLAPTANLQQPYPSSSECRSSRQLTRALTDNDRYGDCHTNDDKPPPTLPISAQGAQSFVEAPPIPQTRRPKLLLVDDNKVNLNLLHMSAKKKGFGPHLVLLAENGQEAVEQYTQSLQAEFPPDIIFMDISMPIMDGYEATRRIRHIEERRTKDGIPCRRALVVALTGNAGGQDQSEAFKSGVDVYMTKPMSMKEVAKLLDNWREKVMLSLESRP</sequence>
<feature type="region of interest" description="Disordered" evidence="7">
    <location>
        <begin position="227"/>
        <end position="250"/>
    </location>
</feature>
<dbReference type="Pfam" id="PF02518">
    <property type="entry name" value="HATPase_c"/>
    <property type="match status" value="1"/>
</dbReference>
<dbReference type="InterPro" id="IPR001789">
    <property type="entry name" value="Sig_transdc_resp-reg_receiver"/>
</dbReference>
<dbReference type="Pfam" id="PF00512">
    <property type="entry name" value="HisKA"/>
    <property type="match status" value="1"/>
</dbReference>
<keyword evidence="3 6" id="KW-0597">Phosphoprotein</keyword>
<evidence type="ECO:0000313" key="10">
    <source>
        <dbReference type="EMBL" id="KAH9822000.1"/>
    </source>
</evidence>
<keyword evidence="11" id="KW-1185">Reference proteome</keyword>
<evidence type="ECO:0000256" key="4">
    <source>
        <dbReference type="ARBA" id="ARBA00022679"/>
    </source>
</evidence>
<dbReference type="SMART" id="SM00448">
    <property type="entry name" value="REC"/>
    <property type="match status" value="1"/>
</dbReference>
<dbReference type="CDD" id="cd17546">
    <property type="entry name" value="REC_hyHK_CKI1_RcsC-like"/>
    <property type="match status" value="1"/>
</dbReference>
<dbReference type="InterPro" id="IPR003661">
    <property type="entry name" value="HisK_dim/P_dom"/>
</dbReference>
<dbReference type="InterPro" id="IPR003594">
    <property type="entry name" value="HATPase_dom"/>
</dbReference>
<evidence type="ECO:0000256" key="5">
    <source>
        <dbReference type="ARBA" id="ARBA00022777"/>
    </source>
</evidence>
<dbReference type="Gene3D" id="1.10.287.130">
    <property type="match status" value="1"/>
</dbReference>
<feature type="region of interest" description="Disordered" evidence="7">
    <location>
        <begin position="1068"/>
        <end position="1096"/>
    </location>
</feature>
<dbReference type="GO" id="GO:0000155">
    <property type="term" value="F:phosphorelay sensor kinase activity"/>
    <property type="evidence" value="ECO:0007669"/>
    <property type="project" value="InterPro"/>
</dbReference>
<feature type="region of interest" description="Disordered" evidence="7">
    <location>
        <begin position="366"/>
        <end position="388"/>
    </location>
</feature>
<dbReference type="PROSITE" id="PS50110">
    <property type="entry name" value="RESPONSE_REGULATORY"/>
    <property type="match status" value="1"/>
</dbReference>
<feature type="domain" description="Response regulatory" evidence="9">
    <location>
        <begin position="1257"/>
        <end position="1389"/>
    </location>
</feature>
<evidence type="ECO:0000256" key="3">
    <source>
        <dbReference type="ARBA" id="ARBA00022553"/>
    </source>
</evidence>
<keyword evidence="5 10" id="KW-0418">Kinase</keyword>
<evidence type="ECO:0000256" key="6">
    <source>
        <dbReference type="PROSITE-ProRule" id="PRU00169"/>
    </source>
</evidence>
<keyword evidence="4" id="KW-0808">Transferase</keyword>
<feature type="compositionally biased region" description="Basic and acidic residues" evidence="7">
    <location>
        <begin position="369"/>
        <end position="388"/>
    </location>
</feature>
<dbReference type="PANTHER" id="PTHR43047">
    <property type="entry name" value="TWO-COMPONENT HISTIDINE PROTEIN KINASE"/>
    <property type="match status" value="1"/>
</dbReference>
<name>A0A9W7SLZ0_9PEZI</name>
<dbReference type="PRINTS" id="PR00344">
    <property type="entry name" value="BCTRLSENSOR"/>
</dbReference>
<dbReference type="Pfam" id="PF00072">
    <property type="entry name" value="Response_reg"/>
    <property type="match status" value="1"/>
</dbReference>
<dbReference type="InterPro" id="IPR011006">
    <property type="entry name" value="CheY-like_superfamily"/>
</dbReference>
<dbReference type="Gene3D" id="3.30.450.40">
    <property type="match status" value="1"/>
</dbReference>
<dbReference type="InterPro" id="IPR036097">
    <property type="entry name" value="HisK_dim/P_sf"/>
</dbReference>
<dbReference type="SUPFAM" id="SSF55781">
    <property type="entry name" value="GAF domain-like"/>
    <property type="match status" value="1"/>
</dbReference>
<dbReference type="Gene3D" id="3.30.565.10">
    <property type="entry name" value="Histidine kinase-like ATPase, C-terminal domain"/>
    <property type="match status" value="1"/>
</dbReference>
<dbReference type="SMART" id="SM00387">
    <property type="entry name" value="HATPase_c"/>
    <property type="match status" value="1"/>
</dbReference>
<dbReference type="CDD" id="cd00082">
    <property type="entry name" value="HisKA"/>
    <property type="match status" value="1"/>
</dbReference>
<dbReference type="PROSITE" id="PS50109">
    <property type="entry name" value="HIS_KIN"/>
    <property type="match status" value="1"/>
</dbReference>
<dbReference type="PANTHER" id="PTHR43047:SF72">
    <property type="entry name" value="OSMOSENSING HISTIDINE PROTEIN KINASE SLN1"/>
    <property type="match status" value="1"/>
</dbReference>
<dbReference type="Gene3D" id="3.40.50.2300">
    <property type="match status" value="1"/>
</dbReference>
<organism evidence="10 11">
    <name type="scientific">Teratosphaeria destructans</name>
    <dbReference type="NCBI Taxonomy" id="418781"/>
    <lineage>
        <taxon>Eukaryota</taxon>
        <taxon>Fungi</taxon>
        <taxon>Dikarya</taxon>
        <taxon>Ascomycota</taxon>
        <taxon>Pezizomycotina</taxon>
        <taxon>Dothideomycetes</taxon>
        <taxon>Dothideomycetidae</taxon>
        <taxon>Mycosphaerellales</taxon>
        <taxon>Teratosphaeriaceae</taxon>
        <taxon>Teratosphaeria</taxon>
    </lineage>
</organism>
<dbReference type="EC" id="2.7.13.3" evidence="2"/>
<feature type="compositionally biased region" description="Polar residues" evidence="7">
    <location>
        <begin position="1072"/>
        <end position="1087"/>
    </location>
</feature>
<dbReference type="InterPro" id="IPR005467">
    <property type="entry name" value="His_kinase_dom"/>
</dbReference>
<dbReference type="EMBL" id="RIBY02002245">
    <property type="protein sequence ID" value="KAH9822000.1"/>
    <property type="molecule type" value="Genomic_DNA"/>
</dbReference>
<feature type="compositionally biased region" description="Basic and acidic residues" evidence="7">
    <location>
        <begin position="228"/>
        <end position="243"/>
    </location>
</feature>